<protein>
    <submittedName>
        <fullName evidence="2">Uncharacterized protein</fullName>
    </submittedName>
</protein>
<comment type="caution">
    <text evidence="2">The sequence shown here is derived from an EMBL/GenBank/DDBJ whole genome shotgun (WGS) entry which is preliminary data.</text>
</comment>
<evidence type="ECO:0000313" key="2">
    <source>
        <dbReference type="EMBL" id="CAF4058225.1"/>
    </source>
</evidence>
<dbReference type="Proteomes" id="UP000677228">
    <property type="component" value="Unassembled WGS sequence"/>
</dbReference>
<proteinExistence type="predicted"/>
<evidence type="ECO:0000313" key="3">
    <source>
        <dbReference type="Proteomes" id="UP000682733"/>
    </source>
</evidence>
<dbReference type="InterPro" id="IPR036397">
    <property type="entry name" value="RNaseH_sf"/>
</dbReference>
<dbReference type="Proteomes" id="UP000682733">
    <property type="component" value="Unassembled WGS sequence"/>
</dbReference>
<dbReference type="EMBL" id="CAJNOK010016741">
    <property type="protein sequence ID" value="CAF1250886.1"/>
    <property type="molecule type" value="Genomic_DNA"/>
</dbReference>
<dbReference type="Gene3D" id="3.30.420.10">
    <property type="entry name" value="Ribonuclease H-like superfamily/Ribonuclease H"/>
    <property type="match status" value="1"/>
</dbReference>
<dbReference type="PANTHER" id="PTHR33939">
    <property type="entry name" value="PROTEIN CBG22215"/>
    <property type="match status" value="1"/>
</dbReference>
<evidence type="ECO:0000313" key="1">
    <source>
        <dbReference type="EMBL" id="CAF1250886.1"/>
    </source>
</evidence>
<dbReference type="AlphaFoldDB" id="A0A8S2PLR1"/>
<sequence length="123" mass="14626">MDFDHEWLTARKIEFETYMTKAELIQLAFSNLPPKEFIVDKVANKYDIEIVRIPMKHCVLNPIQLAWAGLKNYVRQQNVRFSLNDIAQLYNEWLAACGPEHACSFFEHLYKHEETFKIGHRRI</sequence>
<reference evidence="2" key="1">
    <citation type="submission" date="2021-02" db="EMBL/GenBank/DDBJ databases">
        <authorList>
            <person name="Nowell W R."/>
        </authorList>
    </citation>
    <scope>NUCLEOTIDE SEQUENCE</scope>
</reference>
<dbReference type="EMBL" id="CAJOBA010038290">
    <property type="protein sequence ID" value="CAF4058225.1"/>
    <property type="molecule type" value="Genomic_DNA"/>
</dbReference>
<dbReference type="PANTHER" id="PTHR33939:SF1">
    <property type="entry name" value="DUF4371 DOMAIN-CONTAINING PROTEIN"/>
    <property type="match status" value="1"/>
</dbReference>
<gene>
    <name evidence="1" type="ORF">OVA965_LOCUS26272</name>
    <name evidence="2" type="ORF">TMI583_LOCUS27007</name>
</gene>
<name>A0A8S2PLR1_9BILA</name>
<accession>A0A8S2PLR1</accession>
<dbReference type="GO" id="GO:0003676">
    <property type="term" value="F:nucleic acid binding"/>
    <property type="evidence" value="ECO:0007669"/>
    <property type="project" value="InterPro"/>
</dbReference>
<organism evidence="2 3">
    <name type="scientific">Didymodactylos carnosus</name>
    <dbReference type="NCBI Taxonomy" id="1234261"/>
    <lineage>
        <taxon>Eukaryota</taxon>
        <taxon>Metazoa</taxon>
        <taxon>Spiralia</taxon>
        <taxon>Gnathifera</taxon>
        <taxon>Rotifera</taxon>
        <taxon>Eurotatoria</taxon>
        <taxon>Bdelloidea</taxon>
        <taxon>Philodinida</taxon>
        <taxon>Philodinidae</taxon>
        <taxon>Didymodactylos</taxon>
    </lineage>
</organism>